<evidence type="ECO:0000313" key="3">
    <source>
        <dbReference type="Proteomes" id="UP000738431"/>
    </source>
</evidence>
<accession>A0ABZ1C370</accession>
<dbReference type="InterPro" id="IPR017853">
    <property type="entry name" value="GH"/>
</dbReference>
<dbReference type="GO" id="GO:0016787">
    <property type="term" value="F:hydrolase activity"/>
    <property type="evidence" value="ECO:0007669"/>
    <property type="project" value="UniProtKB-KW"/>
</dbReference>
<keyword evidence="2" id="KW-0378">Hydrolase</keyword>
<dbReference type="Proteomes" id="UP000738431">
    <property type="component" value="Chromosome"/>
</dbReference>
<evidence type="ECO:0000313" key="2">
    <source>
        <dbReference type="EMBL" id="WRQ85787.1"/>
    </source>
</evidence>
<sequence>MNPLGLGCALGLASLPLSLDAASRVTVEPDPQGGWQLLRNGEPYVIRGAGGYRNLEILRAAGGNTLRTWGAEQLGPDASGEPLLDRAAKLGLNVLVGIWINHPRHGHDYGDEAMLTAQRERVRAMVRRYKDHPAVLMWGLGNEMEEDGSDPRIWQELEVLARIVKEEDPDHPVCTVLAGTYNDKLRAMQEHYSSLDLLGINIYGGAETVDDALAAQGWDKPYLITEFGPQGHWEIASTDWEAPIEPSPAEKAATYRGSHEAVMQASRKLCLGTFCFLWGHKQETTATWFSMFLPSGERTPSVDAMIEAWTGSPPPHPAPVIHDLSADFREKRVAVGGEHEVTAQVTYAGEDELSFEWQIVAETKDRKFGGDPEKAPPAIADSVISSDGTRALLRLPSEPGAYRVFLTVRDPHGGGSTHNFPFYVE</sequence>
<dbReference type="SUPFAM" id="SSF51445">
    <property type="entry name" value="(Trans)glycosidases"/>
    <property type="match status" value="1"/>
</dbReference>
<protein>
    <submittedName>
        <fullName evidence="2">Glycoside hydrolase family 2 TIM barrel-domain containing protein</fullName>
    </submittedName>
</protein>
<evidence type="ECO:0000259" key="1">
    <source>
        <dbReference type="Pfam" id="PF02836"/>
    </source>
</evidence>
<dbReference type="EMBL" id="CP139781">
    <property type="protein sequence ID" value="WRQ85787.1"/>
    <property type="molecule type" value="Genomic_DNA"/>
</dbReference>
<dbReference type="Gene3D" id="3.20.20.80">
    <property type="entry name" value="Glycosidases"/>
    <property type="match status" value="1"/>
</dbReference>
<proteinExistence type="predicted"/>
<dbReference type="Pfam" id="PF02836">
    <property type="entry name" value="Glyco_hydro_2_C"/>
    <property type="match status" value="1"/>
</dbReference>
<dbReference type="RefSeq" id="WP_221032606.1">
    <property type="nucleotide sequence ID" value="NZ_CP139781.1"/>
</dbReference>
<gene>
    <name evidence="2" type="ORF">K1X11_013325</name>
</gene>
<feature type="domain" description="Glycoside hydrolase family 2 catalytic" evidence="1">
    <location>
        <begin position="110"/>
        <end position="228"/>
    </location>
</feature>
<name>A0ABZ1C370_9BACT</name>
<reference evidence="2 3" key="1">
    <citation type="submission" date="2023-12" db="EMBL/GenBank/DDBJ databases">
        <title>Description of an unclassified Opitutus bacterium of Verrucomicrobiota.</title>
        <authorList>
            <person name="Zhang D.-F."/>
        </authorList>
    </citation>
    <scope>NUCLEOTIDE SEQUENCE [LARGE SCALE GENOMIC DNA]</scope>
    <source>
        <strain evidence="2 3">WL0086</strain>
    </source>
</reference>
<keyword evidence="3" id="KW-1185">Reference proteome</keyword>
<organism evidence="2 3">
    <name type="scientific">Actomonas aquatica</name>
    <dbReference type="NCBI Taxonomy" id="2866162"/>
    <lineage>
        <taxon>Bacteria</taxon>
        <taxon>Pseudomonadati</taxon>
        <taxon>Verrucomicrobiota</taxon>
        <taxon>Opitutia</taxon>
        <taxon>Opitutales</taxon>
        <taxon>Opitutaceae</taxon>
        <taxon>Actomonas</taxon>
    </lineage>
</organism>
<dbReference type="InterPro" id="IPR006103">
    <property type="entry name" value="Glyco_hydro_2_cat"/>
</dbReference>